<dbReference type="Pfam" id="PF01433">
    <property type="entry name" value="Peptidase_M1"/>
    <property type="match status" value="1"/>
</dbReference>
<dbReference type="SUPFAM" id="SSF63737">
    <property type="entry name" value="Leukotriene A4 hydrolase N-terminal domain"/>
    <property type="match status" value="1"/>
</dbReference>
<feature type="site" description="Transition state stabilizer" evidence="9">
    <location>
        <position position="415"/>
    </location>
</feature>
<proteinExistence type="inferred from homology"/>
<dbReference type="GO" id="GO:0008270">
    <property type="term" value="F:zinc ion binding"/>
    <property type="evidence" value="ECO:0007669"/>
    <property type="project" value="UniProtKB-UniRule"/>
</dbReference>
<sequence>MSELLAITNAVVPSHYELHLDINPLKTNFRGSARISLKPTNLAACSIQDLKLHSKNLVILSASLCESKVEHPLDVTYDKSEEVVIFNCQEQILFSPDRKLFLHLDYVGRINAIKTYQDETAGVFKTNFMDPKTGKSNNMVIATHCQPYFARSIFPCVDEPSLKTTFQLTIKTLSRFKVISNTSKVSSSKVGNSDQKLTVFGITPLMVTSIFGFVVGDLEMSRTEVHSNYSPNKMPLSIYSPSNIENAAFALDTVQKYIPILEEFFDKKCPLDKLDFVLLPFLKDMAMENFGLITVQMNHLLLTPTVLANNDVRQQVQQLIVHELVHQWMGNYLSFQSFEYLWFNESFATWCACEVLEKSGDLPNYWTSKAYLVDQTGTAMSSDSDSHTLSIAAASLKATMNSPSQTKDLFDAHSYAKGIAILRGMSLSTGEEFFKKALQKVFKDESLHKNSIKPINIIYHMANTLKSQNISNHFSSWCRTAGLPIVSVELIEESNKTKTKLVQHRYITSGDTDYEDVPYSIPLFIQLPNTELDTKHILMTDRTLKIDYPILLCNHESQGYYHVSYESDEFYKQINQHLTNGDLSEIDLVKIFTDLQYYIGDSAYQKPIHLSGLQNLLQHLSSDEVDLKRHAKYWLAMRSGLIALGKVEQLSAANGNFAHDYIYSVVTPLIKKINWPVGKFEEGTYSSYQLDCMSKLLFMGRELPNICELCHNYFNHILQGPPSSVPIEIVESVFAVISQSAKNTKQWKRLFELANSCEGIKENVSFLNINTPVHSDALQFYAINYMCFSKNFGIIKKTLEFIAANLEISGIDSALLGLTYNAYQKPKGDQSDCQIREIVWEWFRTHFDVWVRSCVRKDASSDNKRTSLSSIAFHVFKMFAADEEIVDEFLEITQDSFLDILSAKDYWEIVKSTHSEDKQLLEKTMKYDVFN</sequence>
<keyword evidence="5 8" id="KW-0862">Zinc</keyword>
<reference evidence="14 15" key="1">
    <citation type="submission" date="2020-07" db="EMBL/GenBank/DDBJ databases">
        <title>The yeast mating-type switching endonuclease HO is a domesticated member of an unorthodox homing genetic element family.</title>
        <authorList>
            <person name="Coughlan A.Y."/>
            <person name="Lombardi L."/>
            <person name="Braun-Galleani S."/>
            <person name="Martos A.R."/>
            <person name="Galeote V."/>
            <person name="Bigey F."/>
            <person name="Dequin S."/>
            <person name="Byrne K.P."/>
            <person name="Wolfe K.H."/>
        </authorList>
    </citation>
    <scope>NUCLEOTIDE SEQUENCE [LARGE SCALE GENOMIC DNA]</scope>
    <source>
        <strain evidence="14 15">NRRL Y-6702</strain>
    </source>
</reference>
<dbReference type="GO" id="GO:0016020">
    <property type="term" value="C:membrane"/>
    <property type="evidence" value="ECO:0007669"/>
    <property type="project" value="TreeGrafter"/>
</dbReference>
<evidence type="ECO:0000256" key="7">
    <source>
        <dbReference type="PIRSR" id="PIRSR634016-1"/>
    </source>
</evidence>
<evidence type="ECO:0000256" key="3">
    <source>
        <dbReference type="ARBA" id="ARBA00022723"/>
    </source>
</evidence>
<keyword evidence="4 10" id="KW-0378">Hydrolase</keyword>
<dbReference type="InterPro" id="IPR042097">
    <property type="entry name" value="Aminopeptidase_N-like_N_sf"/>
</dbReference>
<evidence type="ECO:0000313" key="15">
    <source>
        <dbReference type="Proteomes" id="UP000509704"/>
    </source>
</evidence>
<keyword evidence="10" id="KW-0031">Aminopeptidase</keyword>
<dbReference type="EMBL" id="CP058607">
    <property type="protein sequence ID" value="QLG72359.1"/>
    <property type="molecule type" value="Genomic_DNA"/>
</dbReference>
<protein>
    <recommendedName>
        <fullName evidence="10">Aminopeptidase</fullName>
        <ecNumber evidence="10">3.4.11.-</ecNumber>
    </recommendedName>
</protein>
<feature type="binding site" evidence="8">
    <location>
        <position position="322"/>
    </location>
    <ligand>
        <name>Zn(2+)</name>
        <dbReference type="ChEBI" id="CHEBI:29105"/>
        <note>catalytic</note>
    </ligand>
</feature>
<accession>A0A7H9B318</accession>
<dbReference type="RefSeq" id="XP_037144087.1">
    <property type="nucleotide sequence ID" value="XM_037288192.1"/>
</dbReference>
<keyword evidence="15" id="KW-1185">Reference proteome</keyword>
<dbReference type="EC" id="3.4.11.-" evidence="10"/>
<dbReference type="OrthoDB" id="10031169at2759"/>
<dbReference type="PRINTS" id="PR00756">
    <property type="entry name" value="ALADIPTASE"/>
</dbReference>
<dbReference type="Pfam" id="PF11838">
    <property type="entry name" value="ERAP1_C"/>
    <property type="match status" value="1"/>
</dbReference>
<dbReference type="InterPro" id="IPR050344">
    <property type="entry name" value="Peptidase_M1_aminopeptidases"/>
</dbReference>
<name>A0A7H9B318_ZYGMR</name>
<feature type="domain" description="Peptidase M1 membrane alanine aminopeptidase" evidence="11">
    <location>
        <begin position="249"/>
        <end position="477"/>
    </location>
</feature>
<evidence type="ECO:0000256" key="4">
    <source>
        <dbReference type="ARBA" id="ARBA00022801"/>
    </source>
</evidence>
<dbReference type="AlphaFoldDB" id="A0A7H9B318"/>
<dbReference type="GO" id="GO:0005737">
    <property type="term" value="C:cytoplasm"/>
    <property type="evidence" value="ECO:0007669"/>
    <property type="project" value="TreeGrafter"/>
</dbReference>
<evidence type="ECO:0000259" key="13">
    <source>
        <dbReference type="Pfam" id="PF17900"/>
    </source>
</evidence>
<evidence type="ECO:0000259" key="11">
    <source>
        <dbReference type="Pfam" id="PF01433"/>
    </source>
</evidence>
<dbReference type="InterPro" id="IPR027268">
    <property type="entry name" value="Peptidase_M4/M1_CTD_sf"/>
</dbReference>
<feature type="binding site" evidence="8">
    <location>
        <position position="345"/>
    </location>
    <ligand>
        <name>Zn(2+)</name>
        <dbReference type="ChEBI" id="CHEBI:29105"/>
        <note>catalytic</note>
    </ligand>
</feature>
<dbReference type="InterPro" id="IPR034016">
    <property type="entry name" value="M1_APN-typ"/>
</dbReference>
<evidence type="ECO:0000256" key="8">
    <source>
        <dbReference type="PIRSR" id="PIRSR634016-3"/>
    </source>
</evidence>
<keyword evidence="3 8" id="KW-0479">Metal-binding</keyword>
<dbReference type="Pfam" id="PF17900">
    <property type="entry name" value="Peptidase_M1_N"/>
    <property type="match status" value="1"/>
</dbReference>
<dbReference type="KEGG" id="zmk:HG535_0D00660"/>
<feature type="binding site" evidence="8">
    <location>
        <position position="326"/>
    </location>
    <ligand>
        <name>Zn(2+)</name>
        <dbReference type="ChEBI" id="CHEBI:29105"/>
        <note>catalytic</note>
    </ligand>
</feature>
<dbReference type="Gene3D" id="1.10.390.10">
    <property type="entry name" value="Neutral Protease Domain 2"/>
    <property type="match status" value="1"/>
</dbReference>
<evidence type="ECO:0000256" key="5">
    <source>
        <dbReference type="ARBA" id="ARBA00022833"/>
    </source>
</evidence>
<dbReference type="GO" id="GO:0006508">
    <property type="term" value="P:proteolysis"/>
    <property type="evidence" value="ECO:0007669"/>
    <property type="project" value="UniProtKB-KW"/>
</dbReference>
<keyword evidence="2 10" id="KW-0645">Protease</keyword>
<dbReference type="GeneID" id="59236083"/>
<dbReference type="Proteomes" id="UP000509704">
    <property type="component" value="Chromosome 4"/>
</dbReference>
<dbReference type="Gene3D" id="1.25.50.20">
    <property type="match status" value="1"/>
</dbReference>
<dbReference type="CDD" id="cd09601">
    <property type="entry name" value="M1_APN-Q_like"/>
    <property type="match status" value="1"/>
</dbReference>
<gene>
    <name evidence="14" type="ORF">HG535_0D00660</name>
</gene>
<evidence type="ECO:0000259" key="12">
    <source>
        <dbReference type="Pfam" id="PF11838"/>
    </source>
</evidence>
<evidence type="ECO:0000256" key="2">
    <source>
        <dbReference type="ARBA" id="ARBA00022670"/>
    </source>
</evidence>
<dbReference type="InterPro" id="IPR045357">
    <property type="entry name" value="Aminopeptidase_N-like_N"/>
</dbReference>
<dbReference type="InterPro" id="IPR014782">
    <property type="entry name" value="Peptidase_M1_dom"/>
</dbReference>
<keyword evidence="6 10" id="KW-0482">Metalloprotease</keyword>
<dbReference type="InterPro" id="IPR024571">
    <property type="entry name" value="ERAP1-like_C_dom"/>
</dbReference>
<dbReference type="InterPro" id="IPR001930">
    <property type="entry name" value="Peptidase_M1"/>
</dbReference>
<comment type="similarity">
    <text evidence="1 10">Belongs to the peptidase M1 family.</text>
</comment>
<dbReference type="GO" id="GO:0043171">
    <property type="term" value="P:peptide catabolic process"/>
    <property type="evidence" value="ECO:0007669"/>
    <property type="project" value="TreeGrafter"/>
</dbReference>
<evidence type="ECO:0000313" key="14">
    <source>
        <dbReference type="EMBL" id="QLG72359.1"/>
    </source>
</evidence>
<feature type="active site" description="Proton acceptor" evidence="7">
    <location>
        <position position="323"/>
    </location>
</feature>
<feature type="domain" description="ERAP1-like C-terminal" evidence="12">
    <location>
        <begin position="551"/>
        <end position="889"/>
    </location>
</feature>
<dbReference type="PANTHER" id="PTHR11533:SF299">
    <property type="entry name" value="AMINOPEPTIDASE"/>
    <property type="match status" value="1"/>
</dbReference>
<dbReference type="PANTHER" id="PTHR11533">
    <property type="entry name" value="PROTEASE M1 ZINC METALLOPROTEASE"/>
    <property type="match status" value="1"/>
</dbReference>
<evidence type="ECO:0000256" key="6">
    <source>
        <dbReference type="ARBA" id="ARBA00023049"/>
    </source>
</evidence>
<dbReference type="GO" id="GO:0042277">
    <property type="term" value="F:peptide binding"/>
    <property type="evidence" value="ECO:0007669"/>
    <property type="project" value="TreeGrafter"/>
</dbReference>
<organism evidence="14 15">
    <name type="scientific">Zygotorulaspora mrakii</name>
    <name type="common">Zygosaccharomyces mrakii</name>
    <dbReference type="NCBI Taxonomy" id="42260"/>
    <lineage>
        <taxon>Eukaryota</taxon>
        <taxon>Fungi</taxon>
        <taxon>Dikarya</taxon>
        <taxon>Ascomycota</taxon>
        <taxon>Saccharomycotina</taxon>
        <taxon>Saccharomycetes</taxon>
        <taxon>Saccharomycetales</taxon>
        <taxon>Saccharomycetaceae</taxon>
        <taxon>Zygotorulaspora</taxon>
    </lineage>
</organism>
<feature type="domain" description="Aminopeptidase N-like N-terminal" evidence="13">
    <location>
        <begin position="12"/>
        <end position="209"/>
    </location>
</feature>
<dbReference type="Gene3D" id="2.60.40.1730">
    <property type="entry name" value="tricorn interacting facor f3 domain"/>
    <property type="match status" value="1"/>
</dbReference>
<evidence type="ECO:0000256" key="10">
    <source>
        <dbReference type="RuleBase" id="RU364040"/>
    </source>
</evidence>
<dbReference type="SUPFAM" id="SSF55486">
    <property type="entry name" value="Metalloproteases ('zincins'), catalytic domain"/>
    <property type="match status" value="1"/>
</dbReference>
<evidence type="ECO:0000256" key="1">
    <source>
        <dbReference type="ARBA" id="ARBA00010136"/>
    </source>
</evidence>
<dbReference type="Gene3D" id="2.60.40.1910">
    <property type="match status" value="1"/>
</dbReference>
<dbReference type="GO" id="GO:0070006">
    <property type="term" value="F:metalloaminopeptidase activity"/>
    <property type="evidence" value="ECO:0007669"/>
    <property type="project" value="TreeGrafter"/>
</dbReference>
<comment type="cofactor">
    <cofactor evidence="8 10">
        <name>Zn(2+)</name>
        <dbReference type="ChEBI" id="CHEBI:29105"/>
    </cofactor>
    <text evidence="8 10">Binds 1 zinc ion per subunit.</text>
</comment>
<evidence type="ECO:0000256" key="9">
    <source>
        <dbReference type="PIRSR" id="PIRSR634016-4"/>
    </source>
</evidence>